<dbReference type="AlphaFoldDB" id="A0A1Y3GAG6"/>
<accession>A0A1Y3GAG6</accession>
<dbReference type="InterPro" id="IPR007183">
    <property type="entry name" value="UPF0280"/>
</dbReference>
<reference evidence="1 2" key="1">
    <citation type="submission" date="2016-12" db="EMBL/GenBank/DDBJ databases">
        <title>Discovery of methanogenic haloarchaea.</title>
        <authorList>
            <person name="Sorokin D.Y."/>
            <person name="Makarova K.S."/>
            <person name="Abbas B."/>
            <person name="Ferrer M."/>
            <person name="Golyshin P.N."/>
        </authorList>
    </citation>
    <scope>NUCLEOTIDE SEQUENCE [LARGE SCALE GENOMIC DNA]</scope>
    <source>
        <strain evidence="1">AMET1</strain>
    </source>
</reference>
<dbReference type="SUPFAM" id="SSF143631">
    <property type="entry name" value="ApbE-like"/>
    <property type="match status" value="1"/>
</dbReference>
<dbReference type="Gene3D" id="3.10.520.10">
    <property type="entry name" value="ApbE-like domains"/>
    <property type="match status" value="1"/>
</dbReference>
<sequence>MAKLKTTHWSHKYTKLRIKTQKQKKTHQIIQKALETQNKIEKHVKQNPEFLRSLKPLKKDERNYSGPIKKMLTASNKTGVGPFAAVAGTINQISARNINQPLLIDNGGDIHLQGPHTYHIKINAGKASLSNQIALQIKRDKKPLGVCTSAGTVGNSLSMGEADAVTVIDRDTALADAAATAIANKVKHQDIETAIKKGLDHADDLEIQGCIIIKNDQIGTTGRIPQINLIKNKTK</sequence>
<organism evidence="1 2">
    <name type="scientific">Methanonatronarchaeum thermophilum</name>
    <dbReference type="NCBI Taxonomy" id="1927129"/>
    <lineage>
        <taxon>Archaea</taxon>
        <taxon>Methanobacteriati</taxon>
        <taxon>Methanobacteriota</taxon>
        <taxon>Methanonatronarchaeia</taxon>
        <taxon>Methanonatronarchaeales</taxon>
        <taxon>Methanonatronarchaeaceae</taxon>
        <taxon>Methanonatronarchaeum</taxon>
    </lineage>
</organism>
<evidence type="ECO:0000313" key="2">
    <source>
        <dbReference type="Proteomes" id="UP000195137"/>
    </source>
</evidence>
<comment type="caution">
    <text evidence="1">The sequence shown here is derived from an EMBL/GenBank/DDBJ whole genome shotgun (WGS) entry which is preliminary data.</text>
</comment>
<dbReference type="EMBL" id="MRZU01000004">
    <property type="protein sequence ID" value="OUJ18409.1"/>
    <property type="molecule type" value="Genomic_DNA"/>
</dbReference>
<protein>
    <submittedName>
        <fullName evidence="1">Uncharacterized protein</fullName>
    </submittedName>
</protein>
<dbReference type="Proteomes" id="UP000195137">
    <property type="component" value="Unassembled WGS sequence"/>
</dbReference>
<dbReference type="InterPro" id="IPR003374">
    <property type="entry name" value="ApbE-like_sf"/>
</dbReference>
<proteinExistence type="predicted"/>
<dbReference type="PIRSF" id="PIRSF006421">
    <property type="entry name" value="UCP006421"/>
    <property type="match status" value="1"/>
</dbReference>
<gene>
    <name evidence="1" type="ORF">AMET1_1325</name>
</gene>
<evidence type="ECO:0000313" key="1">
    <source>
        <dbReference type="EMBL" id="OUJ18409.1"/>
    </source>
</evidence>
<keyword evidence="2" id="KW-1185">Reference proteome</keyword>
<name>A0A1Y3GAG6_9EURY</name>